<dbReference type="SMART" id="SM00072">
    <property type="entry name" value="GuKc"/>
    <property type="match status" value="1"/>
</dbReference>
<dbReference type="STRING" id="1798676.A3B90_01125"/>
<evidence type="ECO:0000256" key="4">
    <source>
        <dbReference type="ARBA" id="ARBA00012961"/>
    </source>
</evidence>
<evidence type="ECO:0000256" key="8">
    <source>
        <dbReference type="ARBA" id="ARBA00022741"/>
    </source>
</evidence>
<evidence type="ECO:0000256" key="2">
    <source>
        <dbReference type="ARBA" id="ARBA00004496"/>
    </source>
</evidence>
<evidence type="ECO:0000256" key="11">
    <source>
        <dbReference type="ARBA" id="ARBA00030128"/>
    </source>
</evidence>
<proteinExistence type="inferred from homology"/>
<reference evidence="14 15" key="1">
    <citation type="journal article" date="2016" name="Nat. Commun.">
        <title>Thousands of microbial genomes shed light on interconnected biogeochemical processes in an aquifer system.</title>
        <authorList>
            <person name="Anantharaman K."/>
            <person name="Brown C.T."/>
            <person name="Hug L.A."/>
            <person name="Sharon I."/>
            <person name="Castelle C.J."/>
            <person name="Probst A.J."/>
            <person name="Thomas B.C."/>
            <person name="Singh A."/>
            <person name="Wilkins M.J."/>
            <person name="Karaoz U."/>
            <person name="Brodie E.L."/>
            <person name="Williams K.H."/>
            <person name="Hubbard S.S."/>
            <person name="Banfield J.F."/>
        </authorList>
    </citation>
    <scope>NUCLEOTIDE SEQUENCE [LARGE SCALE GENOMIC DNA]</scope>
</reference>
<dbReference type="GO" id="GO:0005829">
    <property type="term" value="C:cytosol"/>
    <property type="evidence" value="ECO:0007669"/>
    <property type="project" value="TreeGrafter"/>
</dbReference>
<dbReference type="GO" id="GO:0004385">
    <property type="term" value="F:GMP kinase activity"/>
    <property type="evidence" value="ECO:0007669"/>
    <property type="project" value="UniProtKB-EC"/>
</dbReference>
<evidence type="ECO:0000313" key="15">
    <source>
        <dbReference type="Proteomes" id="UP000178742"/>
    </source>
</evidence>
<dbReference type="PROSITE" id="PS50052">
    <property type="entry name" value="GUANYLATE_KINASE_2"/>
    <property type="match status" value="1"/>
</dbReference>
<dbReference type="PROSITE" id="PS00856">
    <property type="entry name" value="GUANYLATE_KINASE_1"/>
    <property type="match status" value="1"/>
</dbReference>
<organism evidence="14 15">
    <name type="scientific">Candidatus Magasanikbacteria bacterium RIFCSPHIGHO2_02_FULL_41_13</name>
    <dbReference type="NCBI Taxonomy" id="1798676"/>
    <lineage>
        <taxon>Bacteria</taxon>
        <taxon>Candidatus Magasanikiibacteriota</taxon>
    </lineage>
</organism>
<keyword evidence="8" id="KW-0547">Nucleotide-binding</keyword>
<dbReference type="CDD" id="cd00071">
    <property type="entry name" value="GMPK"/>
    <property type="match status" value="1"/>
</dbReference>
<dbReference type="SUPFAM" id="SSF52540">
    <property type="entry name" value="P-loop containing nucleoside triphosphate hydrolases"/>
    <property type="match status" value="1"/>
</dbReference>
<comment type="similarity">
    <text evidence="3">Belongs to the guanylate kinase family.</text>
</comment>
<dbReference type="NCBIfam" id="TIGR03263">
    <property type="entry name" value="guanyl_kin"/>
    <property type="match status" value="1"/>
</dbReference>
<evidence type="ECO:0000256" key="1">
    <source>
        <dbReference type="ARBA" id="ARBA00003531"/>
    </source>
</evidence>
<dbReference type="InterPro" id="IPR020590">
    <property type="entry name" value="Guanylate_kinase_CS"/>
</dbReference>
<dbReference type="AlphaFoldDB" id="A0A1F6M4S4"/>
<evidence type="ECO:0000256" key="10">
    <source>
        <dbReference type="ARBA" id="ARBA00022840"/>
    </source>
</evidence>
<dbReference type="PANTHER" id="PTHR23117:SF13">
    <property type="entry name" value="GUANYLATE KINASE"/>
    <property type="match status" value="1"/>
</dbReference>
<accession>A0A1F6M4S4</accession>
<feature type="domain" description="Guanylate kinase-like" evidence="13">
    <location>
        <begin position="2"/>
        <end position="182"/>
    </location>
</feature>
<dbReference type="GO" id="GO:0005524">
    <property type="term" value="F:ATP binding"/>
    <property type="evidence" value="ECO:0007669"/>
    <property type="project" value="UniProtKB-KW"/>
</dbReference>
<comment type="function">
    <text evidence="1">Essential for recycling GMP and indirectly, cGMP.</text>
</comment>
<keyword evidence="6" id="KW-0963">Cytoplasm</keyword>
<protein>
    <recommendedName>
        <fullName evidence="5">Guanylate kinase</fullName>
        <ecNumber evidence="4">2.7.4.8</ecNumber>
    </recommendedName>
    <alternativeName>
        <fullName evidence="11">GMP kinase</fullName>
    </alternativeName>
</protein>
<evidence type="ECO:0000313" key="14">
    <source>
        <dbReference type="EMBL" id="OGH66652.1"/>
    </source>
</evidence>
<gene>
    <name evidence="14" type="ORF">A3B90_01125</name>
</gene>
<dbReference type="FunFam" id="3.30.63.10:FF:000005">
    <property type="entry name" value="Guanylate kinase"/>
    <property type="match status" value="1"/>
</dbReference>
<dbReference type="Gene3D" id="3.40.50.300">
    <property type="entry name" value="P-loop containing nucleotide triphosphate hydrolases"/>
    <property type="match status" value="1"/>
</dbReference>
<comment type="subcellular location">
    <subcellularLocation>
        <location evidence="2">Cytoplasm</location>
    </subcellularLocation>
</comment>
<dbReference type="Pfam" id="PF00625">
    <property type="entry name" value="Guanylate_kin"/>
    <property type="match status" value="1"/>
</dbReference>
<name>A0A1F6M4S4_9BACT</name>
<dbReference type="EC" id="2.7.4.8" evidence="4"/>
<comment type="caution">
    <text evidence="14">The sequence shown here is derived from an EMBL/GenBank/DDBJ whole genome shotgun (WGS) entry which is preliminary data.</text>
</comment>
<keyword evidence="9 14" id="KW-0418">Kinase</keyword>
<dbReference type="InterPro" id="IPR008145">
    <property type="entry name" value="GK/Ca_channel_bsu"/>
</dbReference>
<evidence type="ECO:0000259" key="13">
    <source>
        <dbReference type="PROSITE" id="PS50052"/>
    </source>
</evidence>
<evidence type="ECO:0000256" key="6">
    <source>
        <dbReference type="ARBA" id="ARBA00022490"/>
    </source>
</evidence>
<dbReference type="InterPro" id="IPR008144">
    <property type="entry name" value="Guanylate_kin-like_dom"/>
</dbReference>
<evidence type="ECO:0000256" key="3">
    <source>
        <dbReference type="ARBA" id="ARBA00005790"/>
    </source>
</evidence>
<sequence>MGKLLVISAPSGTGKNTIIRELLKLFPNTTRLVTTTTRDPRPGEKNGVDYHFVTEVKFQDMLARGEFLESNNYAGNWYGSERQKLEQDLEKNEFVFSTLDVNGKKSLDKISYPHIAIFLLPDSIDTLDDRIRHRGGESEEDIVKRIAIAHDEMALADTYDFQVVNTEGKMYKTVEQIQEFLKQYQSNERITVS</sequence>
<dbReference type="Gene3D" id="3.30.63.10">
    <property type="entry name" value="Guanylate Kinase phosphate binding domain"/>
    <property type="match status" value="1"/>
</dbReference>
<evidence type="ECO:0000256" key="7">
    <source>
        <dbReference type="ARBA" id="ARBA00022679"/>
    </source>
</evidence>
<evidence type="ECO:0000256" key="9">
    <source>
        <dbReference type="ARBA" id="ARBA00022777"/>
    </source>
</evidence>
<dbReference type="InterPro" id="IPR027417">
    <property type="entry name" value="P-loop_NTPase"/>
</dbReference>
<evidence type="ECO:0000256" key="12">
    <source>
        <dbReference type="ARBA" id="ARBA00048594"/>
    </source>
</evidence>
<comment type="catalytic activity">
    <reaction evidence="12">
        <text>GMP + ATP = GDP + ADP</text>
        <dbReference type="Rhea" id="RHEA:20780"/>
        <dbReference type="ChEBI" id="CHEBI:30616"/>
        <dbReference type="ChEBI" id="CHEBI:58115"/>
        <dbReference type="ChEBI" id="CHEBI:58189"/>
        <dbReference type="ChEBI" id="CHEBI:456216"/>
        <dbReference type="EC" id="2.7.4.8"/>
    </reaction>
</comment>
<dbReference type="Proteomes" id="UP000178742">
    <property type="component" value="Unassembled WGS sequence"/>
</dbReference>
<dbReference type="PANTHER" id="PTHR23117">
    <property type="entry name" value="GUANYLATE KINASE-RELATED"/>
    <property type="match status" value="1"/>
</dbReference>
<evidence type="ECO:0000256" key="5">
    <source>
        <dbReference type="ARBA" id="ARBA00016296"/>
    </source>
</evidence>
<dbReference type="InterPro" id="IPR017665">
    <property type="entry name" value="Guanylate_kinase"/>
</dbReference>
<dbReference type="EMBL" id="MFPX01000013">
    <property type="protein sequence ID" value="OGH66652.1"/>
    <property type="molecule type" value="Genomic_DNA"/>
</dbReference>
<keyword evidence="7" id="KW-0808">Transferase</keyword>
<keyword evidence="10" id="KW-0067">ATP-binding</keyword>